<sequence>MAAIFDTHAHYTASAFNADRDAVLSALPGKNVGLVIDCGTDLESSLASLALGERYPFLYSAVGIHPESLIEEDASTVCRFGGDWRAEMAAIRPLYENPRVAAVGECGLDYHWPVPKDEQLALFEAQLQLALELDRPIIVHDREAHADTYALLKKYRPRGVVHCYSGSAEDVKWLTAQGLYIGFGGVVTFRNARKALEAAAAVPADRLLIETDCPYMAPVPYRGKRNDSSLLTHVAATLAALRGVDPETLLTQTMANGRTLFGIR</sequence>
<dbReference type="CDD" id="cd01310">
    <property type="entry name" value="TatD_DNAse"/>
    <property type="match status" value="1"/>
</dbReference>
<gene>
    <name evidence="4" type="ORF">H8S23_03270</name>
</gene>
<evidence type="ECO:0000313" key="5">
    <source>
        <dbReference type="Proteomes" id="UP000659630"/>
    </source>
</evidence>
<dbReference type="InterPro" id="IPR015991">
    <property type="entry name" value="TatD/YcfH-like"/>
</dbReference>
<proteinExistence type="predicted"/>
<feature type="binding site" evidence="3">
    <location>
        <position position="140"/>
    </location>
    <ligand>
        <name>a divalent metal cation</name>
        <dbReference type="ChEBI" id="CHEBI:60240"/>
        <label>2</label>
    </ligand>
</feature>
<dbReference type="PANTHER" id="PTHR46124">
    <property type="entry name" value="D-AMINOACYL-TRNA DEACYLASE"/>
    <property type="match status" value="1"/>
</dbReference>
<evidence type="ECO:0000256" key="1">
    <source>
        <dbReference type="ARBA" id="ARBA00022723"/>
    </source>
</evidence>
<dbReference type="FunFam" id="3.20.20.140:FF:000005">
    <property type="entry name" value="TatD family hydrolase"/>
    <property type="match status" value="1"/>
</dbReference>
<dbReference type="GO" id="GO:0016788">
    <property type="term" value="F:hydrolase activity, acting on ester bonds"/>
    <property type="evidence" value="ECO:0007669"/>
    <property type="project" value="InterPro"/>
</dbReference>
<dbReference type="Proteomes" id="UP000659630">
    <property type="component" value="Unassembled WGS sequence"/>
</dbReference>
<dbReference type="Pfam" id="PF01026">
    <property type="entry name" value="TatD_DNase"/>
    <property type="match status" value="1"/>
</dbReference>
<dbReference type="GO" id="GO:0046872">
    <property type="term" value="F:metal ion binding"/>
    <property type="evidence" value="ECO:0007669"/>
    <property type="project" value="UniProtKB-KW"/>
</dbReference>
<accession>A0A923I657</accession>
<dbReference type="PROSITE" id="PS01091">
    <property type="entry name" value="TATD_3"/>
    <property type="match status" value="1"/>
</dbReference>
<feature type="binding site" evidence="3">
    <location>
        <position position="212"/>
    </location>
    <ligand>
        <name>a divalent metal cation</name>
        <dbReference type="ChEBI" id="CHEBI:60240"/>
        <label>1</label>
    </ligand>
</feature>
<feature type="binding site" evidence="3">
    <location>
        <position position="8"/>
    </location>
    <ligand>
        <name>a divalent metal cation</name>
        <dbReference type="ChEBI" id="CHEBI:60240"/>
        <label>1</label>
    </ligand>
</feature>
<reference evidence="4" key="1">
    <citation type="submission" date="2020-08" db="EMBL/GenBank/DDBJ databases">
        <title>Genome public.</title>
        <authorList>
            <person name="Liu C."/>
            <person name="Sun Q."/>
        </authorList>
    </citation>
    <scope>NUCLEOTIDE SEQUENCE</scope>
    <source>
        <strain evidence="4">BX8</strain>
    </source>
</reference>
<dbReference type="SUPFAM" id="SSF51556">
    <property type="entry name" value="Metallo-dependent hydrolases"/>
    <property type="match status" value="1"/>
</dbReference>
<evidence type="ECO:0000313" key="4">
    <source>
        <dbReference type="EMBL" id="MBC5580519.1"/>
    </source>
</evidence>
<evidence type="ECO:0000256" key="2">
    <source>
        <dbReference type="ARBA" id="ARBA00022801"/>
    </source>
</evidence>
<feature type="binding site" evidence="3">
    <location>
        <position position="162"/>
    </location>
    <ligand>
        <name>a divalent metal cation</name>
        <dbReference type="ChEBI" id="CHEBI:60240"/>
        <label>2</label>
    </ligand>
</feature>
<dbReference type="RefSeq" id="WP_186886864.1">
    <property type="nucleotide sequence ID" value="NZ_JACONZ010000001.1"/>
</dbReference>
<evidence type="ECO:0000256" key="3">
    <source>
        <dbReference type="PIRSR" id="PIRSR005902-1"/>
    </source>
</evidence>
<dbReference type="GO" id="GO:0005829">
    <property type="term" value="C:cytosol"/>
    <property type="evidence" value="ECO:0007669"/>
    <property type="project" value="TreeGrafter"/>
</dbReference>
<dbReference type="AlphaFoldDB" id="A0A923I657"/>
<dbReference type="GO" id="GO:0004536">
    <property type="term" value="F:DNA nuclease activity"/>
    <property type="evidence" value="ECO:0007669"/>
    <property type="project" value="InterPro"/>
</dbReference>
<dbReference type="EMBL" id="JACONZ010000001">
    <property type="protein sequence ID" value="MBC5580519.1"/>
    <property type="molecule type" value="Genomic_DNA"/>
</dbReference>
<feature type="binding site" evidence="3">
    <location>
        <position position="10"/>
    </location>
    <ligand>
        <name>a divalent metal cation</name>
        <dbReference type="ChEBI" id="CHEBI:60240"/>
        <label>1</label>
    </ligand>
</feature>
<keyword evidence="2 4" id="KW-0378">Hydrolase</keyword>
<keyword evidence="5" id="KW-1185">Reference proteome</keyword>
<dbReference type="NCBIfam" id="TIGR00010">
    <property type="entry name" value="YchF/TatD family DNA exonuclease"/>
    <property type="match status" value="1"/>
</dbReference>
<name>A0A923I657_9FIRM</name>
<protein>
    <submittedName>
        <fullName evidence="4">TatD family hydrolase</fullName>
    </submittedName>
</protein>
<feature type="binding site" evidence="3">
    <location>
        <position position="105"/>
    </location>
    <ligand>
        <name>a divalent metal cation</name>
        <dbReference type="ChEBI" id="CHEBI:60240"/>
        <label>1</label>
    </ligand>
</feature>
<organism evidence="4 5">
    <name type="scientific">Anaerofilum hominis</name>
    <dbReference type="NCBI Taxonomy" id="2763016"/>
    <lineage>
        <taxon>Bacteria</taxon>
        <taxon>Bacillati</taxon>
        <taxon>Bacillota</taxon>
        <taxon>Clostridia</taxon>
        <taxon>Eubacteriales</taxon>
        <taxon>Oscillospiraceae</taxon>
        <taxon>Anaerofilum</taxon>
    </lineage>
</organism>
<dbReference type="InterPro" id="IPR018228">
    <property type="entry name" value="DNase_TatD-rel_CS"/>
</dbReference>
<dbReference type="InterPro" id="IPR001130">
    <property type="entry name" value="TatD-like"/>
</dbReference>
<keyword evidence="1 3" id="KW-0479">Metal-binding</keyword>
<dbReference type="PIRSF" id="PIRSF005902">
    <property type="entry name" value="DNase_TatD"/>
    <property type="match status" value="1"/>
</dbReference>
<comment type="caution">
    <text evidence="4">The sequence shown here is derived from an EMBL/GenBank/DDBJ whole genome shotgun (WGS) entry which is preliminary data.</text>
</comment>
<dbReference type="InterPro" id="IPR032466">
    <property type="entry name" value="Metal_Hydrolase"/>
</dbReference>
<dbReference type="PANTHER" id="PTHR46124:SF2">
    <property type="entry name" value="D-AMINOACYL-TRNA DEACYLASE"/>
    <property type="match status" value="1"/>
</dbReference>
<dbReference type="Gene3D" id="3.20.20.140">
    <property type="entry name" value="Metal-dependent hydrolases"/>
    <property type="match status" value="1"/>
</dbReference>